<organism evidence="1 2">
    <name type="scientific">Cirrhinus molitorella</name>
    <name type="common">mud carp</name>
    <dbReference type="NCBI Taxonomy" id="172907"/>
    <lineage>
        <taxon>Eukaryota</taxon>
        <taxon>Metazoa</taxon>
        <taxon>Chordata</taxon>
        <taxon>Craniata</taxon>
        <taxon>Vertebrata</taxon>
        <taxon>Euteleostomi</taxon>
        <taxon>Actinopterygii</taxon>
        <taxon>Neopterygii</taxon>
        <taxon>Teleostei</taxon>
        <taxon>Ostariophysi</taxon>
        <taxon>Cypriniformes</taxon>
        <taxon>Cyprinidae</taxon>
        <taxon>Labeoninae</taxon>
        <taxon>Labeonini</taxon>
        <taxon>Cirrhinus</taxon>
    </lineage>
</organism>
<reference evidence="1" key="1">
    <citation type="submission" date="2023-08" db="EMBL/GenBank/DDBJ databases">
        <title>Chromosome-level Genome Assembly of mud carp (Cirrhinus molitorella).</title>
        <authorList>
            <person name="Liu H."/>
        </authorList>
    </citation>
    <scope>NUCLEOTIDE SEQUENCE</scope>
    <source>
        <strain evidence="1">Prfri</strain>
        <tissue evidence="1">Muscle</tissue>
    </source>
</reference>
<evidence type="ECO:0000313" key="1">
    <source>
        <dbReference type="EMBL" id="KAK2876848.1"/>
    </source>
</evidence>
<evidence type="ECO:0000313" key="2">
    <source>
        <dbReference type="Proteomes" id="UP001187343"/>
    </source>
</evidence>
<proteinExistence type="predicted"/>
<dbReference type="Proteomes" id="UP001187343">
    <property type="component" value="Unassembled WGS sequence"/>
</dbReference>
<keyword evidence="2" id="KW-1185">Reference proteome</keyword>
<protein>
    <submittedName>
        <fullName evidence="1">Uncharacterized protein</fullName>
    </submittedName>
</protein>
<accession>A0AA88P656</accession>
<name>A0AA88P656_9TELE</name>
<comment type="caution">
    <text evidence="1">The sequence shown here is derived from an EMBL/GenBank/DDBJ whole genome shotgun (WGS) entry which is preliminary data.</text>
</comment>
<dbReference type="AlphaFoldDB" id="A0AA88P656"/>
<gene>
    <name evidence="1" type="ORF">Q8A67_020944</name>
</gene>
<dbReference type="EMBL" id="JAUYZG010000020">
    <property type="protein sequence ID" value="KAK2876848.1"/>
    <property type="molecule type" value="Genomic_DNA"/>
</dbReference>
<sequence>MRKVPSEVLPSRFIVLLELRSPCELKETEPKTSGCSSVCTASMLKTAIECVKLGSGICLPPYGEVPSTGDANRSQTAIKGCLARSSEMFKESATTPRNHEICAPYRSLYLMTCGR</sequence>